<evidence type="ECO:0000313" key="2">
    <source>
        <dbReference type="EMBL" id="CAN75826.1"/>
    </source>
</evidence>
<protein>
    <recommendedName>
        <fullName evidence="1">Integrase catalytic domain-containing protein</fullName>
    </recommendedName>
</protein>
<dbReference type="PROSITE" id="PS50994">
    <property type="entry name" value="INTEGRASE"/>
    <property type="match status" value="1"/>
</dbReference>
<dbReference type="Pfam" id="PF00665">
    <property type="entry name" value="rve"/>
    <property type="match status" value="1"/>
</dbReference>
<organism evidence="2">
    <name type="scientific">Vitis vinifera</name>
    <name type="common">Grape</name>
    <dbReference type="NCBI Taxonomy" id="29760"/>
    <lineage>
        <taxon>Eukaryota</taxon>
        <taxon>Viridiplantae</taxon>
        <taxon>Streptophyta</taxon>
        <taxon>Embryophyta</taxon>
        <taxon>Tracheophyta</taxon>
        <taxon>Spermatophyta</taxon>
        <taxon>Magnoliopsida</taxon>
        <taxon>eudicotyledons</taxon>
        <taxon>Gunneridae</taxon>
        <taxon>Pentapetalae</taxon>
        <taxon>rosids</taxon>
        <taxon>Vitales</taxon>
        <taxon>Vitaceae</taxon>
        <taxon>Viteae</taxon>
        <taxon>Vitis</taxon>
    </lineage>
</organism>
<dbReference type="InterPro" id="IPR012337">
    <property type="entry name" value="RNaseH-like_sf"/>
</dbReference>
<dbReference type="AlphaFoldDB" id="A5AM27"/>
<dbReference type="SUPFAM" id="SSF53098">
    <property type="entry name" value="Ribonuclease H-like"/>
    <property type="match status" value="1"/>
</dbReference>
<dbReference type="InterPro" id="IPR001584">
    <property type="entry name" value="Integrase_cat-core"/>
</dbReference>
<feature type="domain" description="Integrase catalytic" evidence="1">
    <location>
        <begin position="439"/>
        <end position="573"/>
    </location>
</feature>
<dbReference type="GO" id="GO:0003676">
    <property type="term" value="F:nucleic acid binding"/>
    <property type="evidence" value="ECO:0007669"/>
    <property type="project" value="InterPro"/>
</dbReference>
<dbReference type="InterPro" id="IPR050951">
    <property type="entry name" value="Retrovirus_Pol_polyprotein"/>
</dbReference>
<sequence length="573" mass="64961">MRARLSDIPFNYLVHPYTFNLADYFVRGSKIQPRVEEIGVGDSTVDELQHMLHHMQMGDDTPSVSNSVMIAPPSPDRASLFSLCFPDETTNYGVVIELADMIDGVVPHDEYHDEMDMLGISQFLDAVQRELFSSLDLFRVSVIEIVEENQTAPTPELPAFVIPTIDMYEGTISPIERVSKSVDPPFSFDILSGFVTCSDYVSNDSVMDLNFYEYSFVSCNDVLSLGPYSSTSQILDIDDEIAQHDSDERATPTVRDVEIVDFNIVNQPRELKIGSPLSTDERDNLIHLLRSYLDVFAWSYENMPGLHPSIVQHHLAILPHARPGSVVADHLASLPTIESRPVDDDFPNEEFVTMTRLSGWCMYFDGATNHSRYGISVLLVISSTCNTMARRRYLMNVSGSNNKNPLRPKGYQVFTKLKIKQNILENRQWNGKMKGPNFASCLPKAISSSFQLQIVHGLKRWILDFLSFDMSVMCMLCHDHSQYGVLISLDRSRQNLPLAILVAIDYFTKWVEAASYAKLTYARVANFIRSHIICRYGVPRELISDRGAHFRVKVETLLQKYGIQHHKSSAYRS</sequence>
<dbReference type="PANTHER" id="PTHR37984">
    <property type="entry name" value="PROTEIN CBG26694"/>
    <property type="match status" value="1"/>
</dbReference>
<name>A5AM27_VITVI</name>
<reference evidence="2" key="1">
    <citation type="journal article" date="2007" name="PLoS ONE">
        <title>The first genome sequence of an elite grapevine cultivar (Pinot noir Vitis vinifera L.): coping with a highly heterozygous genome.</title>
        <authorList>
            <person name="Velasco R."/>
            <person name="Zharkikh A."/>
            <person name="Troggio M."/>
            <person name="Cartwright D.A."/>
            <person name="Cestaro A."/>
            <person name="Pruss D."/>
            <person name="Pindo M."/>
            <person name="FitzGerald L.M."/>
            <person name="Vezzulli S."/>
            <person name="Reid J."/>
            <person name="Malacarne G."/>
            <person name="Iliev D."/>
            <person name="Coppola G."/>
            <person name="Wardell B."/>
            <person name="Micheletti D."/>
            <person name="Macalma T."/>
            <person name="Facci M."/>
            <person name="Mitchell J.T."/>
            <person name="Perazzolli M."/>
            <person name="Eldredge G."/>
            <person name="Gatto P."/>
            <person name="Oyzerski R."/>
            <person name="Moretto M."/>
            <person name="Gutin N."/>
            <person name="Stefanini M."/>
            <person name="Chen Y."/>
            <person name="Segala C."/>
            <person name="Davenport C."/>
            <person name="Dematte L."/>
            <person name="Mraz A."/>
            <person name="Battilana J."/>
            <person name="Stormo K."/>
            <person name="Costa F."/>
            <person name="Tao Q."/>
            <person name="Si-Ammour A."/>
            <person name="Harkins T."/>
            <person name="Lackey A."/>
            <person name="Perbost C."/>
            <person name="Taillon B."/>
            <person name="Stella A."/>
            <person name="Solovyev V."/>
            <person name="Fawcett J.A."/>
            <person name="Sterck L."/>
            <person name="Vandepoele K."/>
            <person name="Grando S.M."/>
            <person name="Toppo S."/>
            <person name="Moser C."/>
            <person name="Lanchbury J."/>
            <person name="Bogden R."/>
            <person name="Skolnick M."/>
            <person name="Sgaramella V."/>
            <person name="Bhatnagar S.K."/>
            <person name="Fontana P."/>
            <person name="Gutin A."/>
            <person name="Van de Peer Y."/>
            <person name="Salamini F."/>
            <person name="Viola R."/>
        </authorList>
    </citation>
    <scope>NUCLEOTIDE SEQUENCE</scope>
</reference>
<proteinExistence type="predicted"/>
<gene>
    <name evidence="2" type="ORF">VITISV_012550</name>
</gene>
<evidence type="ECO:0000259" key="1">
    <source>
        <dbReference type="PROSITE" id="PS50994"/>
    </source>
</evidence>
<dbReference type="GO" id="GO:0015074">
    <property type="term" value="P:DNA integration"/>
    <property type="evidence" value="ECO:0007669"/>
    <property type="project" value="InterPro"/>
</dbReference>
<dbReference type="EMBL" id="AM429864">
    <property type="protein sequence ID" value="CAN75826.1"/>
    <property type="molecule type" value="Genomic_DNA"/>
</dbReference>
<accession>A5AM27</accession>
<dbReference type="Gene3D" id="3.30.420.10">
    <property type="entry name" value="Ribonuclease H-like superfamily/Ribonuclease H"/>
    <property type="match status" value="1"/>
</dbReference>
<dbReference type="PANTHER" id="PTHR37984:SF5">
    <property type="entry name" value="PROTEIN NYNRIN-LIKE"/>
    <property type="match status" value="1"/>
</dbReference>
<dbReference type="InterPro" id="IPR036397">
    <property type="entry name" value="RNaseH_sf"/>
</dbReference>